<feature type="domain" description="Helicase C-terminal" evidence="6">
    <location>
        <begin position="1776"/>
        <end position="1936"/>
    </location>
</feature>
<evidence type="ECO:0000259" key="6">
    <source>
        <dbReference type="PROSITE" id="PS51194"/>
    </source>
</evidence>
<dbReference type="InterPro" id="IPR038718">
    <property type="entry name" value="SNF2-like_sf"/>
</dbReference>
<evidence type="ECO:0000256" key="1">
    <source>
        <dbReference type="ARBA" id="ARBA00022801"/>
    </source>
</evidence>
<reference evidence="7 8" key="1">
    <citation type="journal article" date="2020" name="G3 (Bethesda)">
        <title>Improved Reference Genome for Cyclotella cryptica CCMP332, a Model for Cell Wall Morphogenesis, Salinity Adaptation, and Lipid Production in Diatoms (Bacillariophyta).</title>
        <authorList>
            <person name="Roberts W.R."/>
            <person name="Downey K.M."/>
            <person name="Ruck E.C."/>
            <person name="Traller J.C."/>
            <person name="Alverson A.J."/>
        </authorList>
    </citation>
    <scope>NUCLEOTIDE SEQUENCE [LARGE SCALE GENOMIC DNA]</scope>
    <source>
        <strain evidence="7 8">CCMP332</strain>
    </source>
</reference>
<dbReference type="PROSITE" id="PS51192">
    <property type="entry name" value="HELICASE_ATP_BIND_1"/>
    <property type="match status" value="1"/>
</dbReference>
<dbReference type="Gene3D" id="3.40.50.300">
    <property type="entry name" value="P-loop containing nucleotide triphosphate hydrolases"/>
    <property type="match status" value="1"/>
</dbReference>
<keyword evidence="2" id="KW-0547">Nucleotide-binding</keyword>
<dbReference type="PANTHER" id="PTHR36498">
    <property type="entry name" value="TATA-BINDING PROTEIN-ASSOCIATED FACTOR 172"/>
    <property type="match status" value="1"/>
</dbReference>
<dbReference type="GO" id="GO:0003677">
    <property type="term" value="F:DNA binding"/>
    <property type="evidence" value="ECO:0007669"/>
    <property type="project" value="UniProtKB-KW"/>
</dbReference>
<feature type="compositionally biased region" description="Basic and acidic residues" evidence="4">
    <location>
        <begin position="1960"/>
        <end position="1969"/>
    </location>
</feature>
<feature type="region of interest" description="Disordered" evidence="4">
    <location>
        <begin position="2124"/>
        <end position="2143"/>
    </location>
</feature>
<feature type="compositionally biased region" description="Polar residues" evidence="4">
    <location>
        <begin position="2002"/>
        <end position="2013"/>
    </location>
</feature>
<evidence type="ECO:0000256" key="3">
    <source>
        <dbReference type="ARBA" id="ARBA00023125"/>
    </source>
</evidence>
<dbReference type="SUPFAM" id="SSF52540">
    <property type="entry name" value="P-loop containing nucleoside triphosphate hydrolases"/>
    <property type="match status" value="2"/>
</dbReference>
<evidence type="ECO:0000256" key="4">
    <source>
        <dbReference type="SAM" id="MobiDB-lite"/>
    </source>
</evidence>
<organism evidence="7 8">
    <name type="scientific">Cyclotella cryptica</name>
    <dbReference type="NCBI Taxonomy" id="29204"/>
    <lineage>
        <taxon>Eukaryota</taxon>
        <taxon>Sar</taxon>
        <taxon>Stramenopiles</taxon>
        <taxon>Ochrophyta</taxon>
        <taxon>Bacillariophyta</taxon>
        <taxon>Coscinodiscophyceae</taxon>
        <taxon>Thalassiosirophycidae</taxon>
        <taxon>Stephanodiscales</taxon>
        <taxon>Stephanodiscaceae</taxon>
        <taxon>Cyclotella</taxon>
    </lineage>
</organism>
<dbReference type="Gene3D" id="3.40.50.10810">
    <property type="entry name" value="Tandem AAA-ATPase domain"/>
    <property type="match status" value="1"/>
</dbReference>
<feature type="region of interest" description="Disordered" evidence="4">
    <location>
        <begin position="332"/>
        <end position="377"/>
    </location>
</feature>
<dbReference type="InterPro" id="IPR044972">
    <property type="entry name" value="Mot1"/>
</dbReference>
<dbReference type="GO" id="GO:0016787">
    <property type="term" value="F:hydrolase activity"/>
    <property type="evidence" value="ECO:0007669"/>
    <property type="project" value="UniProtKB-KW"/>
</dbReference>
<feature type="compositionally biased region" description="Basic residues" evidence="4">
    <location>
        <begin position="355"/>
        <end position="370"/>
    </location>
</feature>
<dbReference type="PROSITE" id="PS51194">
    <property type="entry name" value="HELICASE_CTER"/>
    <property type="match status" value="1"/>
</dbReference>
<dbReference type="Pfam" id="PF12054">
    <property type="entry name" value="DUF3535"/>
    <property type="match status" value="1"/>
</dbReference>
<dbReference type="SUPFAM" id="SSF48371">
    <property type="entry name" value="ARM repeat"/>
    <property type="match status" value="1"/>
</dbReference>
<dbReference type="EMBL" id="JABMIG020000036">
    <property type="protein sequence ID" value="KAL3799749.1"/>
    <property type="molecule type" value="Genomic_DNA"/>
</dbReference>
<protein>
    <submittedName>
        <fullName evidence="7">Uncharacterized protein</fullName>
    </submittedName>
</protein>
<proteinExistence type="predicted"/>
<dbReference type="Proteomes" id="UP001516023">
    <property type="component" value="Unassembled WGS sequence"/>
</dbReference>
<dbReference type="InterPro" id="IPR000330">
    <property type="entry name" value="SNF2_N"/>
</dbReference>
<dbReference type="InterPro" id="IPR022707">
    <property type="entry name" value="Mot1_central_dom"/>
</dbReference>
<dbReference type="CDD" id="cd18793">
    <property type="entry name" value="SF2_C_SNF"/>
    <property type="match status" value="1"/>
</dbReference>
<evidence type="ECO:0000313" key="7">
    <source>
        <dbReference type="EMBL" id="KAL3799749.1"/>
    </source>
</evidence>
<keyword evidence="8" id="KW-1185">Reference proteome</keyword>
<feature type="compositionally biased region" description="Basic and acidic residues" evidence="4">
    <location>
        <begin position="1984"/>
        <end position="2001"/>
    </location>
</feature>
<dbReference type="SMART" id="SM00490">
    <property type="entry name" value="HELICc"/>
    <property type="match status" value="1"/>
</dbReference>
<keyword evidence="2" id="KW-0067">ATP-binding</keyword>
<dbReference type="InterPro" id="IPR001650">
    <property type="entry name" value="Helicase_C-like"/>
</dbReference>
<dbReference type="Pfam" id="PF00271">
    <property type="entry name" value="Helicase_C"/>
    <property type="match status" value="1"/>
</dbReference>
<comment type="caution">
    <text evidence="7">The sequence shown here is derived from an EMBL/GenBank/DDBJ whole genome shotgun (WGS) entry which is preliminary data.</text>
</comment>
<dbReference type="Gene3D" id="1.25.10.10">
    <property type="entry name" value="Leucine-rich Repeat Variant"/>
    <property type="match status" value="2"/>
</dbReference>
<keyword evidence="2" id="KW-0347">Helicase</keyword>
<dbReference type="InterPro" id="IPR014001">
    <property type="entry name" value="Helicase_ATP-bd"/>
</dbReference>
<keyword evidence="1" id="KW-0378">Hydrolase</keyword>
<accession>A0ABD3QH90</accession>
<gene>
    <name evidence="7" type="ORF">HJC23_010399</name>
</gene>
<dbReference type="PANTHER" id="PTHR36498:SF1">
    <property type="entry name" value="TATA-BINDING PROTEIN-ASSOCIATED FACTOR 172"/>
    <property type="match status" value="1"/>
</dbReference>
<dbReference type="InterPro" id="IPR049730">
    <property type="entry name" value="SNF2/RAD54-like_C"/>
</dbReference>
<name>A0ABD3QH90_9STRA</name>
<feature type="region of interest" description="Disordered" evidence="4">
    <location>
        <begin position="48"/>
        <end position="69"/>
    </location>
</feature>
<dbReference type="InterPro" id="IPR016024">
    <property type="entry name" value="ARM-type_fold"/>
</dbReference>
<dbReference type="Pfam" id="PF00176">
    <property type="entry name" value="SNF2-rel_dom"/>
    <property type="match status" value="1"/>
</dbReference>
<feature type="domain" description="Helicase ATP-binding" evidence="5">
    <location>
        <begin position="1397"/>
        <end position="1567"/>
    </location>
</feature>
<dbReference type="InterPro" id="IPR027417">
    <property type="entry name" value="P-loop_NTPase"/>
</dbReference>
<evidence type="ECO:0000256" key="2">
    <source>
        <dbReference type="ARBA" id="ARBA00022806"/>
    </source>
</evidence>
<dbReference type="InterPro" id="IPR011989">
    <property type="entry name" value="ARM-like"/>
</dbReference>
<dbReference type="GO" id="GO:0004386">
    <property type="term" value="F:helicase activity"/>
    <property type="evidence" value="ECO:0007669"/>
    <property type="project" value="UniProtKB-KW"/>
</dbReference>
<evidence type="ECO:0000259" key="5">
    <source>
        <dbReference type="PROSITE" id="PS51192"/>
    </source>
</evidence>
<sequence length="2143" mass="237250">MATEYEPSPDQNHPPHVHRLLRLIREGTPSHASRASALLGRYAASCSTGGAQGTASDPDDIADGTEKPDVPLHPSVIIWDLIGRLVAGDGKTSRKSSKGQNRSSSSSGLFDFHWSTRSNCALALEAVARCLPIEDRRHFFEGGDEVAVDCSDHEPLLWLSVHDLHSKVMETRSSDIDNNSERIRDRLDRKPKAIAKVGSCNPKESCGSIHEKNQMDVVVERGRLLLASSGERYDWTDEDEEAQEYIREHQALQALDGTAAASPALDVHHSTDEGSPRQTFLRRRVLLQRQILARRLGLGGILGAPIVNDNTKRQNLLNDIVKDEELVSDLLSPATPSTNKRKATHSQGTNSGKGATKRKRKASTKSSRKKGRDDQDDYLPTIDIRKLLVAESNRASLMSSNISDNQHHSRNRNPQLLLSTEVAYRTFDPQWTVRHGALLATLSLLRAWKVHDLSRTTTTSIASTKRGTEHSKSNSEQADALNKTFFGKWPHDILARCICIIALDRFADFSGFDIEAASGNSDDVMSGAIVAPVRETAAQIIAILLEAAPPDVRNCTSDLLTQLYHQRCDNGRVGWEVRHGVLLVWKYVCVIARLRSPFDGFEKTSSLIDKHIDPAFRPLSKKATFPAFHATCDNIMKQSICGLSDESDDVRAVAAQVLLQMAKTNPKLYMLDVVKECSNPLWQAICSIQRDVSSCASDLLVLFATVLCRDFQMAVHHFSRCTDGTNNLSFDTILCKLTTFVGFNAADVRIACFQALCLITNSVGEDNLESQSANTKSLTRVLCDLVERLFHDFCEEKSELSLGDAVCKHRNLAWSKILVSLSNLMKRTDFDVECNDIVTDTIVTTTLRYFDVCKQPKHLAQMSTIELSFHTNNHSPSELVRAETSYGNDSFSSKCTSSLALSQFYKKVCSAEVYQVISLTIQTCLRSPWLSQCEASCLLHIAIVSLDNGSVPFFMDYLPYLTDSLTVTPDSLVMDQSSCISILRDPKVQSLCDNALATLLSCTLNSPDVESNRSILNNITTLRKSLFEERGVSFEALRETTPSSLTKSSMRLNASVSGAIVHCGSKYLPAKVSPLIRSLLTSLKSEYCERRAKMTCCYIARLIALLSNDPSHHRARNKLVENLCSLASGEVAESPEVPTPSVSGAQQTLGLLVSNMSQRDMIQDIPAIWDRLLLLMSPTYSKLSEEQQFQSILIVSVVSRALTIKHPSMKQIISSFVKPAVYIACNNQHASIKKRASVTITNLCSVDFDATMETTIHSILPILSDLHNEEGRKGGCELLVDILQGFSVSVSPYVITLLPVVMRLMTDESAECSRHGASAFAILVRIAPLCASFIGHDKETFSAKKVLRDKVPEDVIRHLILGKPLPPCELPSSISQALAESGTVLRPYQMEGVAWIKFLSEVHLNGALCDDMGLGKTLQSLLAMAISHCSSTDQSGDTKRSLVVCPSTVVGHWVGEIRRFFPRSQVLSPFDFTGPIKVRRQFWDEEGHKHNIVITSYSVLRTDIDLLEKSTWDYCILDEGHLLKNPKTATAKASRRIKANHKLILTGTPIQNNVHELWATFDFLMPNFLGSEISFVKEFARPIISGQKIDASASDINRSTDCLKTLHQQVLPFVLRREKGQVIKELPPKIITDIPCVLSSQQQNLYHQVMGRTETRAALDVLDISIRHTEDGAEHSGQHNLGNNVLTSLLKLRVICTHPILHSLFGSNKNEAVPLPATRLDSSGKLMALNDLLRHSGIAEPEITAADNDSSGLLLQSNDDLTASDTEDNILSDDGCIDDSIDNDVDRDASSPNAQSKCLIFAQFTQSLDIVEKFLFEPHMPSLEYLRLDGSVPSSQRSAIVERFNEDLNIRVLLLTTKVGGLGLNLTGADKVIFLEPDWNPFVDLQAMDRAHRIGQTKTVNVYRLITMNTIEEKILKLQQRKMDTANAVVNTENSTMYSMGTDRLLDIFTFRGSGGSAEPGKDDNRESNDSVVDDISRVVKSPSQEKDHDVVKHETADTKSPRSMSPTPTQRSLENVHLSMEHFSFSGYESEDCISIDITNQEDDSDNNLSAICRLAPAIDIASVATDSDKQSIEVSQSEFRAHINPPPKADTSKDDDPVNCFGRKRLNKKGKFFKNIACGWMKKKSKEKKDSSGKCGKLYHV</sequence>
<evidence type="ECO:0000313" key="8">
    <source>
        <dbReference type="Proteomes" id="UP001516023"/>
    </source>
</evidence>
<feature type="region of interest" description="Disordered" evidence="4">
    <location>
        <begin position="1956"/>
        <end position="2013"/>
    </location>
</feature>
<dbReference type="SMART" id="SM00487">
    <property type="entry name" value="DEXDc"/>
    <property type="match status" value="1"/>
</dbReference>
<keyword evidence="3" id="KW-0238">DNA-binding</keyword>